<dbReference type="RefSeq" id="XP_069204853.1">
    <property type="nucleotide sequence ID" value="XM_069356916.1"/>
</dbReference>
<protein>
    <recommendedName>
        <fullName evidence="4">F-box domain-containing protein</fullName>
    </recommendedName>
</protein>
<keyword evidence="3" id="KW-1185">Reference proteome</keyword>
<dbReference type="GeneID" id="95989563"/>
<organism evidence="2 3">
    <name type="scientific">Vanrija albida</name>
    <dbReference type="NCBI Taxonomy" id="181172"/>
    <lineage>
        <taxon>Eukaryota</taxon>
        <taxon>Fungi</taxon>
        <taxon>Dikarya</taxon>
        <taxon>Basidiomycota</taxon>
        <taxon>Agaricomycotina</taxon>
        <taxon>Tremellomycetes</taxon>
        <taxon>Trichosporonales</taxon>
        <taxon>Trichosporonaceae</taxon>
        <taxon>Vanrija</taxon>
    </lineage>
</organism>
<evidence type="ECO:0000313" key="2">
    <source>
        <dbReference type="EMBL" id="KAL1404909.1"/>
    </source>
</evidence>
<evidence type="ECO:0008006" key="4">
    <source>
        <dbReference type="Google" id="ProtNLM"/>
    </source>
</evidence>
<feature type="region of interest" description="Disordered" evidence="1">
    <location>
        <begin position="426"/>
        <end position="446"/>
    </location>
</feature>
<comment type="caution">
    <text evidence="2">The sequence shown here is derived from an EMBL/GenBank/DDBJ whole genome shotgun (WGS) entry which is preliminary data.</text>
</comment>
<feature type="compositionally biased region" description="Polar residues" evidence="1">
    <location>
        <begin position="428"/>
        <end position="440"/>
    </location>
</feature>
<dbReference type="EMBL" id="JBBXJM010000007">
    <property type="protein sequence ID" value="KAL1404909.1"/>
    <property type="molecule type" value="Genomic_DNA"/>
</dbReference>
<sequence>MNTSLATDLRRKHFRQISIMGTRAGVSALRAIASNRFVSRHVVEVRINTAIVGDMTSANPTFHDQLALLELDALDTGIKVKKVGPRVYPVAPNPRPSQPLALLLGEALARLPNLARVSTHYWNPRPVGENATAPPSSSVGLCALRGKGGFICGGQGNRPYAAALFWGIVLALAHAHTPRTKMGYPPIRALQCRSGGVTLASFPKAMVHQALLAPALAGLEGLNVMVLPGTDPAAERVAFTAFLNLASNLRELSLHGMWTTSHTGVLGCLAGPKAAVLPCLERLELFTHETTTEVMFRLLSTTRVPWVRLSQVHLRWVTGEGNVRFPSYGERESAWSSLLTAVSEYHKAAGTTSAVKTLELNDVHQWRNGQFERVPFHRGRSKKHHRAHHCFIIGTGDRTNFGRNAPWAKLRMPRVNPHRAVGCLAESPNYSDGNKGTSPRHSSRRMLASRGRNLKALLGLKILRRIKALPRLEMFPSPKMLARHKPLSSPKLLEGGTTEAKVGTIKTAMAHEDRAAESLIANKDIEAAPLIPREAGASEPEAELAPSPFADLPADILVALVDHLGLSAQLALRLTCAAVNGAIADRLRQEHFRFVSILSTLEGAASLYDIARHSKLAPCVQTLNINTAVMMSIHERGYAGPQLDEQIAFLELPSKGTCMQMRDAVARRCPDLPTPEQGKPPLVCLLTTAIARLPKLKTVGSMFWRPSPISKNDYDLPDLPTSSLGLRALHEQHGEITDDEDPVQSDEVFWNLVLGLAHAHSARTEAGYPPVRGLTCAGFGVGISSFLTRMPHFELMAPALAELEMLNIVINADTHSADAINALAAFLRMVPNITELYYRGPPDWHQKGRLCSLTLTNPPVFPRLRGLEVHKQETTTDDLFHILTTTRATYVRLHQINLLWEEGAVPFQRDPWRSLLAAVSEHHKAAGTTSTVMSLELSCIGEWGNERSEEVLISITDRAPKSFLDDAFFNIEDKSGNTIALAKHCCFAIEGVEESGHFGQVRRLHEGEDTFRCALDDLRTMEDLEGLSTLRNRTSGRVAQFLSRRGRKEPAPVLLQSQDRAGRAQGLTGEPDKDVLDIIIDALTTMEARALRDTCSTMNNVVARHVRRRCFSHIYVLCTPGGFTSLWDLASDPCVAPYVVTLHINTAVVGDSTQRNPVFYEQLGMLEVDPLDAGFFAHETSDYALIPAVHQDFQNQRHRPARRYPEESNPRPDLPLARVLGEVFARLPKLCRLQAVGWNPRPPEGVINEWKPDFSLGARRLYAQKGAIAGVQTSSYTGAMFWAVVFGLVHAHQARTEAGYVPVTDFVFPSWSVSLRSFAVAMKHKDVLAPVIADLSSLSICLEPSGVDAAEVDAFAEFLRLAPRLHLLSLRCDNHMWERQLLCLVGPTAPALAHLVELELCDHSTTTEVLFHILTNTHVVYVRLWKIHLTWVEGVVPLIGTAWKSLFTAVSEHHKQAGTKTSVRIFEVVDLTEGVHGHMTTRFYITCPRPDDLCNRIINVLKHTNDGSSITATQLCAFITHDSGPRATLGEEKVLDKGVDVFEGAAGDLLDSKTYPCIARYERGEYKASYHFDVAQ</sequence>
<evidence type="ECO:0000256" key="1">
    <source>
        <dbReference type="SAM" id="MobiDB-lite"/>
    </source>
</evidence>
<evidence type="ECO:0000313" key="3">
    <source>
        <dbReference type="Proteomes" id="UP001565368"/>
    </source>
</evidence>
<name>A0ABR3PR34_9TREE</name>
<reference evidence="2 3" key="1">
    <citation type="submission" date="2023-08" db="EMBL/GenBank/DDBJ databases">
        <title>Annotated Genome Sequence of Vanrija albida AlHP1.</title>
        <authorList>
            <person name="Herzog R."/>
        </authorList>
    </citation>
    <scope>NUCLEOTIDE SEQUENCE [LARGE SCALE GENOMIC DNA]</scope>
    <source>
        <strain evidence="2 3">AlHP1</strain>
    </source>
</reference>
<accession>A0ABR3PR34</accession>
<gene>
    <name evidence="2" type="ORF">Q8F55_008520</name>
</gene>
<dbReference type="Proteomes" id="UP001565368">
    <property type="component" value="Unassembled WGS sequence"/>
</dbReference>
<proteinExistence type="predicted"/>